<dbReference type="PANTHER" id="PTHR46825:SF7">
    <property type="entry name" value="D-ALANYL-D-ALANINE CARBOXYPEPTIDASE"/>
    <property type="match status" value="1"/>
</dbReference>
<gene>
    <name evidence="2" type="ORF">KDL01_08645</name>
</gene>
<evidence type="ECO:0000313" key="2">
    <source>
        <dbReference type="EMBL" id="MBR7833332.1"/>
    </source>
</evidence>
<organism evidence="2 3">
    <name type="scientific">Actinospica durhamensis</name>
    <dbReference type="NCBI Taxonomy" id="1508375"/>
    <lineage>
        <taxon>Bacteria</taxon>
        <taxon>Bacillati</taxon>
        <taxon>Actinomycetota</taxon>
        <taxon>Actinomycetes</taxon>
        <taxon>Catenulisporales</taxon>
        <taxon>Actinospicaceae</taxon>
        <taxon>Actinospica</taxon>
    </lineage>
</organism>
<protein>
    <submittedName>
        <fullName evidence="2">Beta-lactamase family protein</fullName>
    </submittedName>
</protein>
<dbReference type="SUPFAM" id="SSF56601">
    <property type="entry name" value="beta-lactamase/transpeptidase-like"/>
    <property type="match status" value="1"/>
</dbReference>
<comment type="caution">
    <text evidence="2">The sequence shown here is derived from an EMBL/GenBank/DDBJ whole genome shotgun (WGS) entry which is preliminary data.</text>
</comment>
<dbReference type="PANTHER" id="PTHR46825">
    <property type="entry name" value="D-ALANYL-D-ALANINE-CARBOXYPEPTIDASE/ENDOPEPTIDASE AMPH"/>
    <property type="match status" value="1"/>
</dbReference>
<dbReference type="InterPro" id="IPR001466">
    <property type="entry name" value="Beta-lactam-related"/>
</dbReference>
<evidence type="ECO:0000259" key="1">
    <source>
        <dbReference type="Pfam" id="PF00144"/>
    </source>
</evidence>
<sequence length="342" mass="36813">MPVDAEALEIALAATAADHGPGVFGLVTEGGQPVFSGSAGSADLDDPRPIEARDRFRIGSVTKMYTATLVSQVVADGLLAFDDTVEKLLPGLVPEGSDITVEMLLRLRSGLPDYMAALFGDSLTDLSPLETYWSPRHLVTAALASSGRLPPNRQYRYSNTDYILLGMMVEQATGERIDAQMWQRIFKPLNLADTTLPTVDPYLRGPHARGYLRTSPSAPYTEITSMSPSEGWTAGAIVSTASDIAAFLDGLFGGALLPDRYLARMIEPTEQLDRHRSRGLGVVRLDFGTGNVAYGHHGGSPGFTTFVARTETGRCIVLWQNGLDLHDPLSSDTAFIQAALRG</sequence>
<dbReference type="InterPro" id="IPR050491">
    <property type="entry name" value="AmpC-like"/>
</dbReference>
<proteinExistence type="predicted"/>
<name>A0A941EMQ5_9ACTN</name>
<dbReference type="Proteomes" id="UP000675781">
    <property type="component" value="Unassembled WGS sequence"/>
</dbReference>
<accession>A0A941EMQ5</accession>
<dbReference type="EMBL" id="JAGSOG010000027">
    <property type="protein sequence ID" value="MBR7833332.1"/>
    <property type="molecule type" value="Genomic_DNA"/>
</dbReference>
<dbReference type="AlphaFoldDB" id="A0A941EMQ5"/>
<dbReference type="RefSeq" id="WP_212527853.1">
    <property type="nucleotide sequence ID" value="NZ_JAGSOG010000027.1"/>
</dbReference>
<dbReference type="Gene3D" id="3.40.710.10">
    <property type="entry name" value="DD-peptidase/beta-lactamase superfamily"/>
    <property type="match status" value="1"/>
</dbReference>
<reference evidence="2" key="1">
    <citation type="submission" date="2021-04" db="EMBL/GenBank/DDBJ databases">
        <title>Genome based classification of Actinospica acidithermotolerans sp. nov., an actinobacterium isolated from an Indonesian hot spring.</title>
        <authorList>
            <person name="Kusuma A.B."/>
            <person name="Putra K.E."/>
            <person name="Nafisah S."/>
            <person name="Loh J."/>
            <person name="Nouioui I."/>
            <person name="Goodfellow M."/>
        </authorList>
    </citation>
    <scope>NUCLEOTIDE SEQUENCE</scope>
    <source>
        <strain evidence="2">CSCA 57</strain>
    </source>
</reference>
<evidence type="ECO:0000313" key="3">
    <source>
        <dbReference type="Proteomes" id="UP000675781"/>
    </source>
</evidence>
<dbReference type="InterPro" id="IPR012338">
    <property type="entry name" value="Beta-lactam/transpept-like"/>
</dbReference>
<keyword evidence="3" id="KW-1185">Reference proteome</keyword>
<dbReference type="Pfam" id="PF00144">
    <property type="entry name" value="Beta-lactamase"/>
    <property type="match status" value="1"/>
</dbReference>
<feature type="domain" description="Beta-lactamase-related" evidence="1">
    <location>
        <begin position="18"/>
        <end position="339"/>
    </location>
</feature>